<gene>
    <name evidence="1" type="ORF">PDESU_02092</name>
</gene>
<dbReference type="Proteomes" id="UP000366872">
    <property type="component" value="Unassembled WGS sequence"/>
</dbReference>
<evidence type="ECO:0000313" key="2">
    <source>
        <dbReference type="Proteomes" id="UP000366872"/>
    </source>
</evidence>
<organism evidence="1 2">
    <name type="scientific">Pontiella desulfatans</name>
    <dbReference type="NCBI Taxonomy" id="2750659"/>
    <lineage>
        <taxon>Bacteria</taxon>
        <taxon>Pseudomonadati</taxon>
        <taxon>Kiritimatiellota</taxon>
        <taxon>Kiritimatiellia</taxon>
        <taxon>Kiritimatiellales</taxon>
        <taxon>Pontiellaceae</taxon>
        <taxon>Pontiella</taxon>
    </lineage>
</organism>
<dbReference type="AlphaFoldDB" id="A0A6C2U0X7"/>
<reference evidence="1 2" key="1">
    <citation type="submission" date="2019-04" db="EMBL/GenBank/DDBJ databases">
        <authorList>
            <person name="Van Vliet M D."/>
        </authorList>
    </citation>
    <scope>NUCLEOTIDE SEQUENCE [LARGE SCALE GENOMIC DNA]</scope>
    <source>
        <strain evidence="1 2">F1</strain>
    </source>
</reference>
<keyword evidence="2" id="KW-1185">Reference proteome</keyword>
<sequence length="47" mass="5298">MQGYPAVGGNADRLVLQSWMDYPGQTGPETLTNSFLNVTKQQMELYF</sequence>
<accession>A0A6C2U0X7</accession>
<evidence type="ECO:0000313" key="1">
    <source>
        <dbReference type="EMBL" id="VGO13535.1"/>
    </source>
</evidence>
<name>A0A6C2U0X7_PONDE</name>
<proteinExistence type="predicted"/>
<protein>
    <submittedName>
        <fullName evidence="1">Uncharacterized protein</fullName>
    </submittedName>
</protein>
<dbReference type="EMBL" id="CAAHFG010000001">
    <property type="protein sequence ID" value="VGO13535.1"/>
    <property type="molecule type" value="Genomic_DNA"/>
</dbReference>